<dbReference type="InterPro" id="IPR002999">
    <property type="entry name" value="Tudor"/>
</dbReference>
<dbReference type="Pfam" id="PF01753">
    <property type="entry name" value="zf-MYND"/>
    <property type="match status" value="1"/>
</dbReference>
<proteinExistence type="predicted"/>
<evidence type="ECO:0000256" key="5">
    <source>
        <dbReference type="SAM" id="MobiDB-lite"/>
    </source>
</evidence>
<feature type="non-terminal residue" evidence="8">
    <location>
        <position position="1185"/>
    </location>
</feature>
<dbReference type="PROSITE" id="PS50865">
    <property type="entry name" value="ZF_MYND_2"/>
    <property type="match status" value="1"/>
</dbReference>
<gene>
    <name evidence="8" type="ORF">WN55_02519</name>
</gene>
<dbReference type="EMBL" id="KQ434902">
    <property type="protein sequence ID" value="KZC11158.1"/>
    <property type="molecule type" value="Genomic_DNA"/>
</dbReference>
<dbReference type="InterPro" id="IPR035979">
    <property type="entry name" value="RBD_domain_sf"/>
</dbReference>
<keyword evidence="2 4" id="KW-0863">Zinc-finger</keyword>
<dbReference type="GO" id="GO:0008270">
    <property type="term" value="F:zinc ion binding"/>
    <property type="evidence" value="ECO:0007669"/>
    <property type="project" value="UniProtKB-KW"/>
</dbReference>
<evidence type="ECO:0000256" key="1">
    <source>
        <dbReference type="ARBA" id="ARBA00022723"/>
    </source>
</evidence>
<dbReference type="AlphaFoldDB" id="A0A154PIL7"/>
<dbReference type="PANTHER" id="PTHR22948">
    <property type="entry name" value="TUDOR DOMAIN CONTAINING PROTEIN"/>
    <property type="match status" value="1"/>
</dbReference>
<dbReference type="PROSITE" id="PS50304">
    <property type="entry name" value="TUDOR"/>
    <property type="match status" value="2"/>
</dbReference>
<evidence type="ECO:0000259" key="7">
    <source>
        <dbReference type="PROSITE" id="PS50865"/>
    </source>
</evidence>
<feature type="region of interest" description="Disordered" evidence="5">
    <location>
        <begin position="378"/>
        <end position="399"/>
    </location>
</feature>
<keyword evidence="1" id="KW-0479">Metal-binding</keyword>
<feature type="domain" description="Tudor" evidence="6">
    <location>
        <begin position="1056"/>
        <end position="1114"/>
    </location>
</feature>
<keyword evidence="3" id="KW-0862">Zinc</keyword>
<dbReference type="InterPro" id="IPR050621">
    <property type="entry name" value="Tudor_domain_containing"/>
</dbReference>
<organism evidence="8 9">
    <name type="scientific">Dufourea novaeangliae</name>
    <name type="common">Sweat bee</name>
    <dbReference type="NCBI Taxonomy" id="178035"/>
    <lineage>
        <taxon>Eukaryota</taxon>
        <taxon>Metazoa</taxon>
        <taxon>Ecdysozoa</taxon>
        <taxon>Arthropoda</taxon>
        <taxon>Hexapoda</taxon>
        <taxon>Insecta</taxon>
        <taxon>Pterygota</taxon>
        <taxon>Neoptera</taxon>
        <taxon>Endopterygota</taxon>
        <taxon>Hymenoptera</taxon>
        <taxon>Apocrita</taxon>
        <taxon>Aculeata</taxon>
        <taxon>Apoidea</taxon>
        <taxon>Anthophila</taxon>
        <taxon>Halictidae</taxon>
        <taxon>Rophitinae</taxon>
        <taxon>Dufourea</taxon>
    </lineage>
</organism>
<name>A0A154PIL7_DUFNO</name>
<feature type="domain" description="MYND-type" evidence="7">
    <location>
        <begin position="216"/>
        <end position="251"/>
    </location>
</feature>
<evidence type="ECO:0000313" key="8">
    <source>
        <dbReference type="EMBL" id="KZC11158.1"/>
    </source>
</evidence>
<feature type="domain" description="Tudor" evidence="6">
    <location>
        <begin position="854"/>
        <end position="911"/>
    </location>
</feature>
<evidence type="ECO:0000313" key="9">
    <source>
        <dbReference type="Proteomes" id="UP000076502"/>
    </source>
</evidence>
<dbReference type="Proteomes" id="UP000076502">
    <property type="component" value="Unassembled WGS sequence"/>
</dbReference>
<dbReference type="OrthoDB" id="10023235at2759"/>
<dbReference type="InterPro" id="IPR002893">
    <property type="entry name" value="Znf_MYND"/>
</dbReference>
<dbReference type="InterPro" id="IPR012677">
    <property type="entry name" value="Nucleotide-bd_a/b_plait_sf"/>
</dbReference>
<sequence>VSKHGFLQIFTHYGEVIGHFYRPNADWGYITYSTSREAQNAIKDLHNVPPLRLKVSFAREKGSKEVKVTKASVFEDEKWEDHIQDVKSVDRPFVPRQGKEKLLETFKRIEPNTDLPKYNYTADSDLLYTCPSDPHTYNPYENAEPYANTNALWTRGQLTITQDGKRHVSLGRGYTMYEIPDPYPEVQNHISKVYEKRTSGLYQHGQDMLQNTVGKCQRCSNITKLTCERCHSFYCSRNCQVVDWPQHKFKCQAIPALVSTVNSVNISQLYEEQIPTRGISSVQMPLRRPRKSLTTASSDQILSKTVSKDQDITEASANICNDNAKSYQSNVVKTDSDQHNRLQGNDVKKNITTRKIDMKHIAQAISNMEEQANSSFKKSQDSLSHSVKTVDNKLNSSGSSIKKRQNFNAEDVMKMEEDIAFSKHTFLSKSKFTDVRIIVQLGREFWIQKVEDNEHITKLMIDLQHEASKAQKVNPVVGQVYAVQYEGVWHRAVVTCLSPLTVHYVDYGNDDVANTNDFREISKFKLIPRYCAKIRLSEETYEKYKHLKYEDVIAVKMISIDTSEVINVEIQEENPVSVEQAQTNDTSVQKVESSIPTNLKADKVPVSSEACTNEKVPTSFKKLENIVNTVPDGVTGILEIHAELRNNVYGITLLTNHALDDFEKLLNDLPAMCEQKAGNTNFRPQIGEIICGQRVDGDWLRGYVLSLESPLKMAIIDEARMMEITKALPCPETFLNICAFGVTCEVIGTKHKFSASEQYEFKVVSRKQQNEIEIEFSKDPEKIKAIVKPWTPMPEQKGLQYTELKNGSEVCLTAYRSHVHLFARSLDAADLEHYNYIMQNIAKCAQTAPPLTEQPVVGQMVIAHYVDNNYYRAIVTKVQAEKIAISYVDFGNTEVTSIKKLRILSDHLKQLRSCTSKIVLKDVPQDTHMTKEISDYLSVLVGTEIPLTCTFDGIPSKDGVYLKSPKGENINETIREMLVPTWNKTGEDDTTCYTLNDLNVISLGKVGDIVKAIILHSIEDGYKYTLCPLDYNLVTHVLDIMPKMMTEYCEASKTYIPREEELCLAYDGSGWYRAVCLNRSRASETCTVFFVDFGNIEDIAHENIRLMPKDFITPEALASVCRVVNLAPTENNIYTSLEIKKQISESIVPNDYIQVKIVEYNEEDRIYDVELPLIREKLIEDGLIS</sequence>
<dbReference type="STRING" id="178035.A0A154PIL7"/>
<dbReference type="GO" id="GO:0003676">
    <property type="term" value="F:nucleic acid binding"/>
    <property type="evidence" value="ECO:0007669"/>
    <property type="project" value="InterPro"/>
</dbReference>
<dbReference type="SUPFAM" id="SSF144232">
    <property type="entry name" value="HIT/MYND zinc finger-like"/>
    <property type="match status" value="1"/>
</dbReference>
<evidence type="ECO:0000259" key="6">
    <source>
        <dbReference type="PROSITE" id="PS50304"/>
    </source>
</evidence>
<evidence type="ECO:0000256" key="4">
    <source>
        <dbReference type="PROSITE-ProRule" id="PRU00134"/>
    </source>
</evidence>
<dbReference type="Gene3D" id="3.30.70.330">
    <property type="match status" value="1"/>
</dbReference>
<feature type="non-terminal residue" evidence="8">
    <location>
        <position position="1"/>
    </location>
</feature>
<dbReference type="SMART" id="SM00333">
    <property type="entry name" value="TUDOR"/>
    <property type="match status" value="3"/>
</dbReference>
<dbReference type="FunFam" id="2.30.30.140:FF:000018">
    <property type="entry name" value="Serine/threonine-protein kinase 31"/>
    <property type="match status" value="1"/>
</dbReference>
<dbReference type="CDD" id="cd20379">
    <property type="entry name" value="Tudor_dTUD-like"/>
    <property type="match status" value="1"/>
</dbReference>
<dbReference type="Pfam" id="PF00567">
    <property type="entry name" value="TUDOR"/>
    <property type="match status" value="3"/>
</dbReference>
<evidence type="ECO:0000256" key="2">
    <source>
        <dbReference type="ARBA" id="ARBA00022771"/>
    </source>
</evidence>
<reference evidence="8 9" key="1">
    <citation type="submission" date="2015-07" db="EMBL/GenBank/DDBJ databases">
        <title>The genome of Dufourea novaeangliae.</title>
        <authorList>
            <person name="Pan H."/>
            <person name="Kapheim K."/>
        </authorList>
    </citation>
    <scope>NUCLEOTIDE SEQUENCE [LARGE SCALE GENOMIC DNA]</scope>
    <source>
        <strain evidence="8">0120121106</strain>
        <tissue evidence="8">Whole body</tissue>
    </source>
</reference>
<evidence type="ECO:0000256" key="3">
    <source>
        <dbReference type="ARBA" id="ARBA00022833"/>
    </source>
</evidence>
<protein>
    <submittedName>
        <fullName evidence="8">Tudor domain-containing protein 1</fullName>
    </submittedName>
</protein>
<keyword evidence="9" id="KW-1185">Reference proteome</keyword>
<dbReference type="Gene3D" id="6.10.140.2220">
    <property type="match status" value="1"/>
</dbReference>
<dbReference type="PANTHER" id="PTHR22948:SF76">
    <property type="entry name" value="FI20010P1-RELATED"/>
    <property type="match status" value="1"/>
</dbReference>
<dbReference type="SUPFAM" id="SSF63748">
    <property type="entry name" value="Tudor/PWWP/MBT"/>
    <property type="match status" value="3"/>
</dbReference>
<accession>A0A154PIL7</accession>
<dbReference type="SUPFAM" id="SSF54928">
    <property type="entry name" value="RNA-binding domain, RBD"/>
    <property type="match status" value="1"/>
</dbReference>
<dbReference type="Gene3D" id="2.30.30.140">
    <property type="match status" value="3"/>
</dbReference>